<sequence>MDRYRSRLETLGADLTGAERLKLLELTIQESQGRASHHSSHSAQVHHGGPGREAHNPVVRLTHAAFPTFDERKENIDAFLRTFEIMCEDYEVPRTEWTKILVGKLTGKANDVYREMPYPQRTDYEEVNWVLLNNYAISPESYRHSFRTLNKVSSDTYWDFGNRLRRTFDQWVTTSQVKTFEELRQLCLQEQFFEKCSPEVRGWVWDRSPKTMEEAAKFADKCIEGQIQARRGRPSSLPPTAPVCSGD</sequence>
<proteinExistence type="predicted"/>
<feature type="region of interest" description="Disordered" evidence="1">
    <location>
        <begin position="31"/>
        <end position="54"/>
    </location>
</feature>
<dbReference type="PANTHER" id="PTHR46888:SF12">
    <property type="match status" value="1"/>
</dbReference>
<dbReference type="PROSITE" id="PS50804">
    <property type="entry name" value="SCAN_BOX"/>
    <property type="match status" value="1"/>
</dbReference>
<dbReference type="InterPro" id="IPR003309">
    <property type="entry name" value="SCAN_dom"/>
</dbReference>
<dbReference type="EMBL" id="KV460653">
    <property type="protein sequence ID" value="OCA16175.1"/>
    <property type="molecule type" value="Genomic_DNA"/>
</dbReference>
<reference evidence="3" key="1">
    <citation type="submission" date="2009-11" db="EMBL/GenBank/DDBJ databases">
        <authorList>
            <consortium name="US DOE Joint Genome Institute (JGI-PGF)"/>
            <person name="Ottilar R."/>
            <person name="Schmutz J."/>
            <person name="Salamov A."/>
            <person name="Cheng J.F."/>
            <person name="Lucas S."/>
            <person name="Pitluck S."/>
            <person name="Gundlach H."/>
            <person name="Guo Y."/>
            <person name="Haberer G."/>
            <person name="Nasrallah J."/>
            <person name="Mayer K.F.X."/>
            <person name="van de Peer Y."/>
            <person name="Weigel D."/>
            <person name="Grigoriev I.V."/>
        </authorList>
    </citation>
    <scope>NUCLEOTIDE SEQUENCE</scope>
    <source>
        <strain evidence="3">Nigerian</strain>
    </source>
</reference>
<evidence type="ECO:0000259" key="2">
    <source>
        <dbReference type="PROSITE" id="PS50804"/>
    </source>
</evidence>
<reference evidence="3" key="2">
    <citation type="journal article" date="2010" name="Science">
        <title>The genome of the Western clawed frog Xenopus tropicalis.</title>
        <authorList>
            <person name="Hellsten U."/>
            <person name="Harland R.M."/>
            <person name="Gilchrist M.J."/>
            <person name="Hendrix D."/>
            <person name="Jurka J."/>
            <person name="Kapitonov V."/>
            <person name="Ovcharenko I."/>
            <person name="Putnam N.H."/>
            <person name="Shu S."/>
            <person name="Taher L."/>
            <person name="Blitz I.L."/>
            <person name="Blumberg B."/>
            <person name="Dichmann D.S."/>
            <person name="Dubchak I."/>
            <person name="Amaya E."/>
            <person name="Detter J.C."/>
            <person name="Fletcher R."/>
            <person name="Gerhard D.S."/>
            <person name="Goodstein D."/>
            <person name="Graves T."/>
            <person name="Grigoriev I.V."/>
            <person name="Grimwood J."/>
            <person name="Kawashima T."/>
            <person name="Lindquist E."/>
            <person name="Lucas S.M."/>
            <person name="Mead P.E."/>
            <person name="Mitros T."/>
            <person name="Ogino H."/>
            <person name="Ohta Y."/>
            <person name="Poliakov A.V."/>
            <person name="Pollet N."/>
            <person name="Robert J."/>
            <person name="Salamov A."/>
            <person name="Sater A.K."/>
            <person name="Schmutz J."/>
            <person name="Terry A."/>
            <person name="Vize P.D."/>
            <person name="Warren W.C."/>
            <person name="Wells D."/>
            <person name="Wills A."/>
            <person name="Wilson R.K."/>
            <person name="Zimmerman L.B."/>
            <person name="Zorn A.M."/>
            <person name="Grainger R."/>
            <person name="Grammer T."/>
            <person name="Khokha M.K."/>
            <person name="Richardson P.M."/>
            <person name="Rokhsar D.S."/>
        </authorList>
    </citation>
    <scope>NUCLEOTIDE SEQUENCE [LARGE SCALE GENOMIC DNA]</scope>
    <source>
        <strain evidence="3">Nigerian</strain>
    </source>
</reference>
<name>A0A1B8XZV3_XENTR</name>
<dbReference type="SUPFAM" id="SSF47353">
    <property type="entry name" value="Retrovirus capsid dimerization domain-like"/>
    <property type="match status" value="1"/>
</dbReference>
<feature type="domain" description="SCAN box" evidence="2">
    <location>
        <begin position="143"/>
        <end position="220"/>
    </location>
</feature>
<evidence type="ECO:0000256" key="1">
    <source>
        <dbReference type="SAM" id="MobiDB-lite"/>
    </source>
</evidence>
<gene>
    <name evidence="3" type="ORF">XENTR_v90028617mg</name>
</gene>
<dbReference type="InterPro" id="IPR038269">
    <property type="entry name" value="SCAN_sf"/>
</dbReference>
<accession>A0A1B8XZV3</accession>
<dbReference type="AlphaFoldDB" id="A0A1B8XZV3"/>
<evidence type="ECO:0000313" key="3">
    <source>
        <dbReference type="EMBL" id="OCA16175.1"/>
    </source>
</evidence>
<protein>
    <recommendedName>
        <fullName evidence="2">SCAN box domain-containing protein</fullName>
    </recommendedName>
</protein>
<dbReference type="Gene3D" id="1.10.4020.10">
    <property type="entry name" value="DNA breaking-rejoining enzymes"/>
    <property type="match status" value="1"/>
</dbReference>
<reference evidence="3" key="3">
    <citation type="submission" date="2016-05" db="EMBL/GenBank/DDBJ databases">
        <title>WGS assembly of Xenopus tropicalis.</title>
        <authorList>
            <person name="Sessions A."/>
            <person name="Jenkins J."/>
            <person name="Mitros T."/>
            <person name="Lyons J.T."/>
            <person name="Dichmann D.S."/>
            <person name="Robert J."/>
            <person name="Harland R.M."/>
            <person name="Rokhsar D.S."/>
        </authorList>
    </citation>
    <scope>NUCLEOTIDE SEQUENCE</scope>
    <source>
        <strain evidence="3">Nigerian</strain>
    </source>
</reference>
<organism evidence="3">
    <name type="scientific">Xenopus tropicalis</name>
    <name type="common">Western clawed frog</name>
    <name type="synonym">Silurana tropicalis</name>
    <dbReference type="NCBI Taxonomy" id="8364"/>
    <lineage>
        <taxon>Eukaryota</taxon>
        <taxon>Metazoa</taxon>
        <taxon>Chordata</taxon>
        <taxon>Craniata</taxon>
        <taxon>Vertebrata</taxon>
        <taxon>Euteleostomi</taxon>
        <taxon>Amphibia</taxon>
        <taxon>Batrachia</taxon>
        <taxon>Anura</taxon>
        <taxon>Pipoidea</taxon>
        <taxon>Pipidae</taxon>
        <taxon>Xenopodinae</taxon>
        <taxon>Xenopus</taxon>
        <taxon>Silurana</taxon>
    </lineage>
</organism>
<dbReference type="PANTHER" id="PTHR46888">
    <property type="entry name" value="ZINC KNUCKLE DOMAINCONTAINING PROTEIN-RELATED"/>
    <property type="match status" value="1"/>
</dbReference>
<dbReference type="Pfam" id="PF02023">
    <property type="entry name" value="SCAN"/>
    <property type="match status" value="1"/>
</dbReference>